<dbReference type="InterPro" id="IPR036249">
    <property type="entry name" value="Thioredoxin-like_sf"/>
</dbReference>
<keyword evidence="3" id="KW-0413">Isomerase</keyword>
<dbReference type="Gene3D" id="3.40.30.10">
    <property type="entry name" value="Glutaredoxin"/>
    <property type="match status" value="1"/>
</dbReference>
<organism evidence="3 4">
    <name type="scientific">Herbiconiux ginsengi</name>
    <dbReference type="NCBI Taxonomy" id="381665"/>
    <lineage>
        <taxon>Bacteria</taxon>
        <taxon>Bacillati</taxon>
        <taxon>Actinomycetota</taxon>
        <taxon>Actinomycetes</taxon>
        <taxon>Micrococcales</taxon>
        <taxon>Microbacteriaceae</taxon>
        <taxon>Herbiconiux</taxon>
    </lineage>
</organism>
<evidence type="ECO:0000313" key="3">
    <source>
        <dbReference type="EMBL" id="SDZ01326.1"/>
    </source>
</evidence>
<dbReference type="CDD" id="cd02947">
    <property type="entry name" value="TRX_family"/>
    <property type="match status" value="1"/>
</dbReference>
<dbReference type="STRING" id="381665.SAMN05216554_1930"/>
<reference evidence="3 4" key="1">
    <citation type="submission" date="2016-10" db="EMBL/GenBank/DDBJ databases">
        <authorList>
            <person name="de Groot N.N."/>
        </authorList>
    </citation>
    <scope>NUCLEOTIDE SEQUENCE [LARGE SCALE GENOMIC DNA]</scope>
    <source>
        <strain evidence="3 4">CGMCC 4.3491</strain>
    </source>
</reference>
<dbReference type="InterPro" id="IPR013766">
    <property type="entry name" value="Thioredoxin_domain"/>
</dbReference>
<evidence type="ECO:0000259" key="2">
    <source>
        <dbReference type="Pfam" id="PF00085"/>
    </source>
</evidence>
<dbReference type="EMBL" id="FNPZ01000002">
    <property type="protein sequence ID" value="SDZ01326.1"/>
    <property type="molecule type" value="Genomic_DNA"/>
</dbReference>
<feature type="transmembrane region" description="Helical" evidence="1">
    <location>
        <begin position="19"/>
        <end position="39"/>
    </location>
</feature>
<protein>
    <submittedName>
        <fullName evidence="3">Thiol-disulfide isomerase or thioredoxin</fullName>
    </submittedName>
</protein>
<dbReference type="GO" id="GO:0016853">
    <property type="term" value="F:isomerase activity"/>
    <property type="evidence" value="ECO:0007669"/>
    <property type="project" value="UniProtKB-KW"/>
</dbReference>
<keyword evidence="1" id="KW-0812">Transmembrane</keyword>
<dbReference type="SUPFAM" id="SSF52833">
    <property type="entry name" value="Thioredoxin-like"/>
    <property type="match status" value="1"/>
</dbReference>
<evidence type="ECO:0000313" key="4">
    <source>
        <dbReference type="Proteomes" id="UP000198891"/>
    </source>
</evidence>
<keyword evidence="1" id="KW-0472">Membrane</keyword>
<feature type="domain" description="Thioredoxin" evidence="2">
    <location>
        <begin position="72"/>
        <end position="151"/>
    </location>
</feature>
<dbReference type="Pfam" id="PF00085">
    <property type="entry name" value="Thioredoxin"/>
    <property type="match status" value="1"/>
</dbReference>
<gene>
    <name evidence="3" type="ORF">SAMN05216554_1930</name>
</gene>
<keyword evidence="1" id="KW-1133">Transmembrane helix</keyword>
<sequence length="158" mass="16741">MNGCIGSASAYAAITMNPLLAIAFLVALVGVSTLVGFGWRSRQGAARAVAAQPSVSPALLDAPDAPARFGERATLVQFSTEFCSSCPSTRRVLSDISTSTSGVSYLDVDVTNRPDLVRHFSILQTPTTLILDRDGVVRTRIGGAVRRAVVETRLKEFA</sequence>
<dbReference type="Proteomes" id="UP000198891">
    <property type="component" value="Unassembled WGS sequence"/>
</dbReference>
<proteinExistence type="predicted"/>
<keyword evidence="4" id="KW-1185">Reference proteome</keyword>
<dbReference type="AlphaFoldDB" id="A0A1H3PJR7"/>
<evidence type="ECO:0000256" key="1">
    <source>
        <dbReference type="SAM" id="Phobius"/>
    </source>
</evidence>
<accession>A0A1H3PJR7</accession>
<name>A0A1H3PJR7_9MICO</name>